<reference evidence="1 2" key="1">
    <citation type="submission" date="2020-08" db="EMBL/GenBank/DDBJ databases">
        <title>Novel species isolated from subtropical streams in China.</title>
        <authorList>
            <person name="Lu H."/>
        </authorList>
    </citation>
    <scope>NUCLEOTIDE SEQUENCE [LARGE SCALE GENOMIC DNA]</scope>
    <source>
        <strain evidence="1 2">KCTC 52442</strain>
    </source>
</reference>
<proteinExistence type="predicted"/>
<accession>A0ABR6XVW0</accession>
<name>A0ABR6XVW0_9BURK</name>
<dbReference type="EMBL" id="JACOFU010000011">
    <property type="protein sequence ID" value="MBC3833609.1"/>
    <property type="molecule type" value="Genomic_DNA"/>
</dbReference>
<gene>
    <name evidence="1" type="ORF">H8K33_19035</name>
</gene>
<sequence length="71" mass="8127">MPVTEEKRSVIERFFSLVDIESETIYSIYPNKTCQREAMLAIVRLPQKCGAETKRSASGNALIFLVFKSRE</sequence>
<dbReference type="RefSeq" id="WP_186892658.1">
    <property type="nucleotide sequence ID" value="NZ_JACOFU010000011.1"/>
</dbReference>
<evidence type="ECO:0000313" key="1">
    <source>
        <dbReference type="EMBL" id="MBC3833609.1"/>
    </source>
</evidence>
<protein>
    <submittedName>
        <fullName evidence="1">Uncharacterized protein</fullName>
    </submittedName>
</protein>
<keyword evidence="2" id="KW-1185">Reference proteome</keyword>
<dbReference type="Proteomes" id="UP000643610">
    <property type="component" value="Unassembled WGS sequence"/>
</dbReference>
<evidence type="ECO:0000313" key="2">
    <source>
        <dbReference type="Proteomes" id="UP000643610"/>
    </source>
</evidence>
<organism evidence="1 2">
    <name type="scientific">Undibacterium amnicola</name>
    <dbReference type="NCBI Taxonomy" id="1834038"/>
    <lineage>
        <taxon>Bacteria</taxon>
        <taxon>Pseudomonadati</taxon>
        <taxon>Pseudomonadota</taxon>
        <taxon>Betaproteobacteria</taxon>
        <taxon>Burkholderiales</taxon>
        <taxon>Oxalobacteraceae</taxon>
        <taxon>Undibacterium</taxon>
    </lineage>
</organism>
<comment type="caution">
    <text evidence="1">The sequence shown here is derived from an EMBL/GenBank/DDBJ whole genome shotgun (WGS) entry which is preliminary data.</text>
</comment>